<evidence type="ECO:0000313" key="1">
    <source>
        <dbReference type="EMBL" id="SCU74937.1"/>
    </source>
</evidence>
<organism evidence="1">
    <name type="scientific">Cupriavidus necator</name>
    <name type="common">Alcaligenes eutrophus</name>
    <name type="synonym">Ralstonia eutropha</name>
    <dbReference type="NCBI Taxonomy" id="106590"/>
    <lineage>
        <taxon>Bacteria</taxon>
        <taxon>Pseudomonadati</taxon>
        <taxon>Pseudomonadota</taxon>
        <taxon>Betaproteobacteria</taxon>
        <taxon>Burkholderiales</taxon>
        <taxon>Burkholderiaceae</taxon>
        <taxon>Cupriavidus</taxon>
    </lineage>
</organism>
<reference evidence="1" key="1">
    <citation type="submission" date="2016-09" db="EMBL/GenBank/DDBJ databases">
        <authorList>
            <person name="Capua I."/>
            <person name="De Benedictis P."/>
            <person name="Joannis T."/>
            <person name="Lombin L.H."/>
            <person name="Cattoli G."/>
        </authorList>
    </citation>
    <scope>NUCLEOTIDE SEQUENCE</scope>
    <source>
        <strain evidence="1">B9</strain>
    </source>
</reference>
<accession>A0A1K0ICN3</accession>
<dbReference type="AlphaFoldDB" id="A0A1K0ICN3"/>
<dbReference type="RefSeq" id="WP_340522872.1">
    <property type="nucleotide sequence ID" value="NZ_FMSH01000130.1"/>
</dbReference>
<gene>
    <name evidence="1" type="ORF">CNECB9_2150005</name>
</gene>
<evidence type="ECO:0008006" key="2">
    <source>
        <dbReference type="Google" id="ProtNLM"/>
    </source>
</evidence>
<protein>
    <recommendedName>
        <fullName evidence="2">BrnT family toxin</fullName>
    </recommendedName>
</protein>
<dbReference type="Gene3D" id="3.10.450.530">
    <property type="entry name" value="Ribonuclease toxin, BrnT, of type II toxin-antitoxin system"/>
    <property type="match status" value="1"/>
</dbReference>
<name>A0A1K0ICN3_CUPNE</name>
<proteinExistence type="predicted"/>
<sequence>MLIEFDTAKDRANQAKHGISLAAAESLEWDSAVIDPDTRFEYGEERFQGLGLIGNRVHMVVFTVRGDSIRIISLRKANKREEKRYADQT</sequence>
<dbReference type="Pfam" id="PF04365">
    <property type="entry name" value="BrnT_toxin"/>
    <property type="match status" value="1"/>
</dbReference>
<dbReference type="InterPro" id="IPR038573">
    <property type="entry name" value="BrnT_sf"/>
</dbReference>
<dbReference type="EMBL" id="FMSH01000130">
    <property type="protein sequence ID" value="SCU74937.1"/>
    <property type="molecule type" value="Genomic_DNA"/>
</dbReference>
<dbReference type="InterPro" id="IPR007460">
    <property type="entry name" value="BrnT_toxin"/>
</dbReference>